<dbReference type="Pfam" id="PF17210">
    <property type="entry name" value="SdrD_B"/>
    <property type="match status" value="1"/>
</dbReference>
<comment type="caution">
    <text evidence="5">The sequence shown here is derived from an EMBL/GenBank/DDBJ whole genome shotgun (WGS) entry which is preliminary data.</text>
</comment>
<dbReference type="PANTHER" id="PTHR23303:SF15">
    <property type="entry name" value="COLOSSIN-A"/>
    <property type="match status" value="1"/>
</dbReference>
<evidence type="ECO:0000259" key="4">
    <source>
        <dbReference type="Pfam" id="PF17210"/>
    </source>
</evidence>
<evidence type="ECO:0000256" key="1">
    <source>
        <dbReference type="ARBA" id="ARBA00004613"/>
    </source>
</evidence>
<accession>A0A316EDQ1</accession>
<evidence type="ECO:0000313" key="6">
    <source>
        <dbReference type="Proteomes" id="UP000245489"/>
    </source>
</evidence>
<dbReference type="OrthoDB" id="9773411at2"/>
<organism evidence="5 6">
    <name type="scientific">Arcicella aurantiaca</name>
    <dbReference type="NCBI Taxonomy" id="591202"/>
    <lineage>
        <taxon>Bacteria</taxon>
        <taxon>Pseudomonadati</taxon>
        <taxon>Bacteroidota</taxon>
        <taxon>Cytophagia</taxon>
        <taxon>Cytophagales</taxon>
        <taxon>Flectobacillaceae</taxon>
        <taxon>Arcicella</taxon>
    </lineage>
</organism>
<keyword evidence="6" id="KW-1185">Reference proteome</keyword>
<dbReference type="AlphaFoldDB" id="A0A316EDQ1"/>
<name>A0A316EDQ1_9BACT</name>
<comment type="subcellular location">
    <subcellularLocation>
        <location evidence="1">Secreted</location>
    </subcellularLocation>
</comment>
<gene>
    <name evidence="5" type="ORF">LV89_00872</name>
</gene>
<evidence type="ECO:0000256" key="3">
    <source>
        <dbReference type="ARBA" id="ARBA00022729"/>
    </source>
</evidence>
<dbReference type="Proteomes" id="UP000245489">
    <property type="component" value="Unassembled WGS sequence"/>
</dbReference>
<dbReference type="EMBL" id="QGGO01000003">
    <property type="protein sequence ID" value="PWK28666.1"/>
    <property type="molecule type" value="Genomic_DNA"/>
</dbReference>
<feature type="domain" description="SD-repeat containing protein B" evidence="4">
    <location>
        <begin position="173"/>
        <end position="263"/>
    </location>
</feature>
<protein>
    <submittedName>
        <fullName evidence="5">SdrD B-like protein</fullName>
    </submittedName>
</protein>
<evidence type="ECO:0000313" key="5">
    <source>
        <dbReference type="EMBL" id="PWK28666.1"/>
    </source>
</evidence>
<dbReference type="InterPro" id="IPR033764">
    <property type="entry name" value="Sdr_B"/>
</dbReference>
<proteinExistence type="predicted"/>
<reference evidence="5 6" key="1">
    <citation type="submission" date="2018-05" db="EMBL/GenBank/DDBJ databases">
        <title>Genomic Encyclopedia of Archaeal and Bacterial Type Strains, Phase II (KMG-II): from individual species to whole genera.</title>
        <authorList>
            <person name="Goeker M."/>
        </authorList>
    </citation>
    <scope>NUCLEOTIDE SEQUENCE [LARGE SCALE GENOMIC DNA]</scope>
    <source>
        <strain evidence="5 6">DSM 22214</strain>
    </source>
</reference>
<keyword evidence="3" id="KW-0732">Signal</keyword>
<keyword evidence="2" id="KW-0964">Secreted</keyword>
<dbReference type="PANTHER" id="PTHR23303">
    <property type="entry name" value="CARBOXYPEPTIDASE REGULATORY REGION-CONTAINING"/>
    <property type="match status" value="1"/>
</dbReference>
<dbReference type="InterPro" id="IPR051417">
    <property type="entry name" value="SDr/BOS_complex"/>
</dbReference>
<evidence type="ECO:0000256" key="2">
    <source>
        <dbReference type="ARBA" id="ARBA00022525"/>
    </source>
</evidence>
<dbReference type="SUPFAM" id="SSF117074">
    <property type="entry name" value="Hypothetical protein PA1324"/>
    <property type="match status" value="1"/>
</dbReference>
<dbReference type="InterPro" id="IPR013783">
    <property type="entry name" value="Ig-like_fold"/>
</dbReference>
<sequence length="347" mass="36633">MKAQISISVKDTIPTCLGANFKIATTTNAGTGATFSWQGPNGYTSSEKDATITNLIDKGMGVYTVTVSITGQSATATTLVKSNAIEVAVIGGFTNVCVGENLRLRDVIIRNANEQPLSYAWTGPDSYTSTASATNIPTTEDLRQVGTYTLTETYENGCIVIASLVPTVNKCLSIGNLVWNDTNNDGLNNNTEVGLGNVAVRLYKAKIEGGSPTNNVDGVAIQTTTTNATTGKYLFANLVPGFYIVEVEAPTDYKSSVGVNGSPTGIYEPSISANDDINNDDDGTTVSGQTVRTNYIELSNYTEPQNDGDSTNGTAADKNSNLTIDFGLHKSECPAIPKCVPFIAKKI</sequence>
<dbReference type="GO" id="GO:0005576">
    <property type="term" value="C:extracellular region"/>
    <property type="evidence" value="ECO:0007669"/>
    <property type="project" value="UniProtKB-SubCell"/>
</dbReference>
<dbReference type="RefSeq" id="WP_158279506.1">
    <property type="nucleotide sequence ID" value="NZ_QGGO01000003.1"/>
</dbReference>
<dbReference type="Gene3D" id="2.60.40.10">
    <property type="entry name" value="Immunoglobulins"/>
    <property type="match status" value="3"/>
</dbReference>